<dbReference type="InterPro" id="IPR018311">
    <property type="entry name" value="Autoind_synth_CS"/>
</dbReference>
<accession>A0A494X8E7</accession>
<proteinExistence type="inferred from homology"/>
<dbReference type="PROSITE" id="PS00949">
    <property type="entry name" value="AUTOINDUCER_SYNTH_1"/>
    <property type="match status" value="1"/>
</dbReference>
<dbReference type="PRINTS" id="PR01549">
    <property type="entry name" value="AUTOINDCRSYN"/>
</dbReference>
<dbReference type="GO" id="GO:0007165">
    <property type="term" value="P:signal transduction"/>
    <property type="evidence" value="ECO:0007669"/>
    <property type="project" value="TreeGrafter"/>
</dbReference>
<evidence type="ECO:0000313" key="9">
    <source>
        <dbReference type="EMBL" id="RKP46995.1"/>
    </source>
</evidence>
<comment type="catalytic activity">
    <reaction evidence="6 8">
        <text>a fatty acyl-[ACP] + S-adenosyl-L-methionine = an N-acyl-L-homoserine lactone + S-methyl-5'-thioadenosine + holo-[ACP] + H(+)</text>
        <dbReference type="Rhea" id="RHEA:10096"/>
        <dbReference type="Rhea" id="RHEA-COMP:9685"/>
        <dbReference type="Rhea" id="RHEA-COMP:14125"/>
        <dbReference type="ChEBI" id="CHEBI:15378"/>
        <dbReference type="ChEBI" id="CHEBI:17509"/>
        <dbReference type="ChEBI" id="CHEBI:55474"/>
        <dbReference type="ChEBI" id="CHEBI:59789"/>
        <dbReference type="ChEBI" id="CHEBI:64479"/>
        <dbReference type="ChEBI" id="CHEBI:138651"/>
        <dbReference type="EC" id="2.3.1.184"/>
    </reaction>
</comment>
<protein>
    <recommendedName>
        <fullName evidence="1 8">Acyl-homoserine-lactone synthase</fullName>
        <ecNumber evidence="1 8">2.3.1.184</ecNumber>
    </recommendedName>
    <alternativeName>
        <fullName evidence="8">Autoinducer synthesis protein</fullName>
    </alternativeName>
</protein>
<comment type="similarity">
    <text evidence="7 8">Belongs to the autoinducer synthase family.</text>
</comment>
<evidence type="ECO:0000256" key="4">
    <source>
        <dbReference type="ARBA" id="ARBA00022691"/>
    </source>
</evidence>
<dbReference type="Gene3D" id="3.40.630.30">
    <property type="match status" value="1"/>
</dbReference>
<keyword evidence="10" id="KW-1185">Reference proteome</keyword>
<evidence type="ECO:0000256" key="2">
    <source>
        <dbReference type="ARBA" id="ARBA00022654"/>
    </source>
</evidence>
<dbReference type="PANTHER" id="PTHR39322:SF1">
    <property type="entry name" value="ISOVALERYL-HOMOSERINE LACTONE SYNTHASE"/>
    <property type="match status" value="1"/>
</dbReference>
<evidence type="ECO:0000256" key="8">
    <source>
        <dbReference type="RuleBase" id="RU361135"/>
    </source>
</evidence>
<dbReference type="PROSITE" id="PS51187">
    <property type="entry name" value="AUTOINDUCER_SYNTH_2"/>
    <property type="match status" value="1"/>
</dbReference>
<dbReference type="RefSeq" id="WP_121278962.1">
    <property type="nucleotide sequence ID" value="NZ_RBZV01000006.1"/>
</dbReference>
<gene>
    <name evidence="9" type="ORF">D7S89_16770</name>
</gene>
<name>A0A494X8E7_9BURK</name>
<sequence>MLETMIGSAAKLSPGLTAALASYRHAIFIEKLGWQLPVVDGQELDQFDRPDTVYVVGSIEGGAVCACARLLPTTQPYLLGEVFPSLMGGAPVPCAPDIWEISRFSSYILGEDPSSLELAHRNTRALLAEVVRFAHANGVRRLITVSPLGVERLLKRLRVHAHRAAPPQLIDGKPVFACWIEIDEITLAALDIEPDVALERELAACYA</sequence>
<evidence type="ECO:0000313" key="10">
    <source>
        <dbReference type="Proteomes" id="UP000280434"/>
    </source>
</evidence>
<dbReference type="OrthoDB" id="6023281at2"/>
<evidence type="ECO:0000256" key="6">
    <source>
        <dbReference type="ARBA" id="ARBA00048576"/>
    </source>
</evidence>
<dbReference type="InterPro" id="IPR016181">
    <property type="entry name" value="Acyl_CoA_acyltransferase"/>
</dbReference>
<dbReference type="InterPro" id="IPR001690">
    <property type="entry name" value="Autoind_synthase"/>
</dbReference>
<dbReference type="EMBL" id="RBZV01000006">
    <property type="protein sequence ID" value="RKP46995.1"/>
    <property type="molecule type" value="Genomic_DNA"/>
</dbReference>
<evidence type="ECO:0000256" key="7">
    <source>
        <dbReference type="PROSITE-ProRule" id="PRU00533"/>
    </source>
</evidence>
<keyword evidence="3 8" id="KW-0808">Transferase</keyword>
<reference evidence="9 10" key="1">
    <citation type="submission" date="2018-10" db="EMBL/GenBank/DDBJ databases">
        <title>Paraburkholderia sp. 7MK8-2, isolated from soil.</title>
        <authorList>
            <person name="Gao Z.-H."/>
            <person name="Qiu L.-H."/>
        </authorList>
    </citation>
    <scope>NUCLEOTIDE SEQUENCE [LARGE SCALE GENOMIC DNA]</scope>
    <source>
        <strain evidence="9 10">7MK8-2</strain>
    </source>
</reference>
<organism evidence="9 10">
    <name type="scientific">Trinickia fusca</name>
    <dbReference type="NCBI Taxonomy" id="2419777"/>
    <lineage>
        <taxon>Bacteria</taxon>
        <taxon>Pseudomonadati</taxon>
        <taxon>Pseudomonadota</taxon>
        <taxon>Betaproteobacteria</taxon>
        <taxon>Burkholderiales</taxon>
        <taxon>Burkholderiaceae</taxon>
        <taxon>Trinickia</taxon>
    </lineage>
</organism>
<dbReference type="AlphaFoldDB" id="A0A494X8E7"/>
<dbReference type="PANTHER" id="PTHR39322">
    <property type="entry name" value="ACYL-HOMOSERINE-LACTONE SYNTHASE"/>
    <property type="match status" value="1"/>
</dbReference>
<dbReference type="Proteomes" id="UP000280434">
    <property type="component" value="Unassembled WGS sequence"/>
</dbReference>
<comment type="caution">
    <text evidence="9">The sequence shown here is derived from an EMBL/GenBank/DDBJ whole genome shotgun (WGS) entry which is preliminary data.</text>
</comment>
<evidence type="ECO:0000256" key="1">
    <source>
        <dbReference type="ARBA" id="ARBA00012340"/>
    </source>
</evidence>
<keyword evidence="5 7" id="KW-0071">Autoinducer synthesis</keyword>
<dbReference type="GO" id="GO:0061579">
    <property type="term" value="F:N-acyl homoserine lactone synthase activity"/>
    <property type="evidence" value="ECO:0007669"/>
    <property type="project" value="UniProtKB-UniRule"/>
</dbReference>
<dbReference type="Pfam" id="PF00765">
    <property type="entry name" value="Autoind_synth"/>
    <property type="match status" value="1"/>
</dbReference>
<keyword evidence="4 8" id="KW-0949">S-adenosyl-L-methionine</keyword>
<dbReference type="GO" id="GO:0009372">
    <property type="term" value="P:quorum sensing"/>
    <property type="evidence" value="ECO:0007669"/>
    <property type="project" value="UniProtKB-UniRule"/>
</dbReference>
<dbReference type="EC" id="2.3.1.184" evidence="1 8"/>
<evidence type="ECO:0000256" key="5">
    <source>
        <dbReference type="ARBA" id="ARBA00022929"/>
    </source>
</evidence>
<keyword evidence="2 7" id="KW-0673">Quorum sensing</keyword>
<dbReference type="SUPFAM" id="SSF55729">
    <property type="entry name" value="Acyl-CoA N-acyltransferases (Nat)"/>
    <property type="match status" value="1"/>
</dbReference>
<evidence type="ECO:0000256" key="3">
    <source>
        <dbReference type="ARBA" id="ARBA00022679"/>
    </source>
</evidence>